<proteinExistence type="predicted"/>
<organism evidence="2 3">
    <name type="scientific">Mycena albidolilacea</name>
    <dbReference type="NCBI Taxonomy" id="1033008"/>
    <lineage>
        <taxon>Eukaryota</taxon>
        <taxon>Fungi</taxon>
        <taxon>Dikarya</taxon>
        <taxon>Basidiomycota</taxon>
        <taxon>Agaricomycotina</taxon>
        <taxon>Agaricomycetes</taxon>
        <taxon>Agaricomycetidae</taxon>
        <taxon>Agaricales</taxon>
        <taxon>Marasmiineae</taxon>
        <taxon>Mycenaceae</taxon>
        <taxon>Mycena</taxon>
    </lineage>
</organism>
<accession>A0AAD6ZAD0</accession>
<reference evidence="2" key="1">
    <citation type="submission" date="2023-03" db="EMBL/GenBank/DDBJ databases">
        <title>Massive genome expansion in bonnet fungi (Mycena s.s.) driven by repeated elements and novel gene families across ecological guilds.</title>
        <authorList>
            <consortium name="Lawrence Berkeley National Laboratory"/>
            <person name="Harder C.B."/>
            <person name="Miyauchi S."/>
            <person name="Viragh M."/>
            <person name="Kuo A."/>
            <person name="Thoen E."/>
            <person name="Andreopoulos B."/>
            <person name="Lu D."/>
            <person name="Skrede I."/>
            <person name="Drula E."/>
            <person name="Henrissat B."/>
            <person name="Morin E."/>
            <person name="Kohler A."/>
            <person name="Barry K."/>
            <person name="LaButti K."/>
            <person name="Morin E."/>
            <person name="Salamov A."/>
            <person name="Lipzen A."/>
            <person name="Mereny Z."/>
            <person name="Hegedus B."/>
            <person name="Baldrian P."/>
            <person name="Stursova M."/>
            <person name="Weitz H."/>
            <person name="Taylor A."/>
            <person name="Grigoriev I.V."/>
            <person name="Nagy L.G."/>
            <person name="Martin F."/>
            <person name="Kauserud H."/>
        </authorList>
    </citation>
    <scope>NUCLEOTIDE SEQUENCE</scope>
    <source>
        <strain evidence="2">CBHHK002</strain>
    </source>
</reference>
<evidence type="ECO:0000313" key="3">
    <source>
        <dbReference type="Proteomes" id="UP001218218"/>
    </source>
</evidence>
<dbReference type="InterPro" id="IPR001650">
    <property type="entry name" value="Helicase_C-like"/>
</dbReference>
<feature type="domain" description="Helicase C-terminal" evidence="1">
    <location>
        <begin position="75"/>
        <end position="237"/>
    </location>
</feature>
<dbReference type="SUPFAM" id="SSF52540">
    <property type="entry name" value="P-loop containing nucleoside triphosphate hydrolases"/>
    <property type="match status" value="1"/>
</dbReference>
<protein>
    <recommendedName>
        <fullName evidence="1">Helicase C-terminal domain-containing protein</fullName>
    </recommendedName>
</protein>
<gene>
    <name evidence="2" type="ORF">DFH08DRAFT_1043981</name>
</gene>
<name>A0AAD6ZAD0_9AGAR</name>
<dbReference type="Pfam" id="PF00271">
    <property type="entry name" value="Helicase_C"/>
    <property type="match status" value="1"/>
</dbReference>
<dbReference type="Gene3D" id="3.40.50.300">
    <property type="entry name" value="P-loop containing nucleotide triphosphate hydrolases"/>
    <property type="match status" value="1"/>
</dbReference>
<dbReference type="AlphaFoldDB" id="A0AAD6ZAD0"/>
<evidence type="ECO:0000259" key="1">
    <source>
        <dbReference type="PROSITE" id="PS51194"/>
    </source>
</evidence>
<comment type="caution">
    <text evidence="2">The sequence shown here is derived from an EMBL/GenBank/DDBJ whole genome shotgun (WGS) entry which is preliminary data.</text>
</comment>
<dbReference type="PROSITE" id="PS51194">
    <property type="entry name" value="HELICASE_CTER"/>
    <property type="match status" value="1"/>
</dbReference>
<dbReference type="Proteomes" id="UP001218218">
    <property type="component" value="Unassembled WGS sequence"/>
</dbReference>
<dbReference type="InterPro" id="IPR027417">
    <property type="entry name" value="P-loop_NTPase"/>
</dbReference>
<sequence>MLVVFSPKFNRLLHSKNWQAHLPYLTHSWRPSYSRIYILREIVGLDVPLICLSATCPKSFRNVLLSTIVLPMEHDITSFLDIAFILPLGCREADLIKTLKYVDDIELLTKMFWWAYQRAASTGLLDYVIDIVHSGLSVRHQEICLEGFRTGRTAILLGSSKISTGMNFPGVCRVIQYKCCDLTIPDFDQRRGRGARYPGEFSVSMIFVEPSMLEDHISVENPKSQDPGIIELIKSDECIEAIIQRCLENESWSRDPSFPCCNRCTPDLRPAREFQFIAEHWKEEWRTQWPSYGPKSLISDSGLEDNSLWLIWNGKML</sequence>
<evidence type="ECO:0000313" key="2">
    <source>
        <dbReference type="EMBL" id="KAJ7312732.1"/>
    </source>
</evidence>
<dbReference type="EMBL" id="JARIHO010000070">
    <property type="protein sequence ID" value="KAJ7312732.1"/>
    <property type="molecule type" value="Genomic_DNA"/>
</dbReference>
<keyword evidence="3" id="KW-1185">Reference proteome</keyword>
<dbReference type="SMART" id="SM00490">
    <property type="entry name" value="HELICc"/>
    <property type="match status" value="1"/>
</dbReference>